<accession>A0A0E9WRM1</accession>
<reference evidence="1" key="2">
    <citation type="journal article" date="2015" name="Fish Shellfish Immunol.">
        <title>Early steps in the European eel (Anguilla anguilla)-Vibrio vulnificus interaction in the gills: Role of the RtxA13 toxin.</title>
        <authorList>
            <person name="Callol A."/>
            <person name="Pajuelo D."/>
            <person name="Ebbesson L."/>
            <person name="Teles M."/>
            <person name="MacKenzie S."/>
            <person name="Amaro C."/>
        </authorList>
    </citation>
    <scope>NUCLEOTIDE SEQUENCE</scope>
</reference>
<dbReference type="EMBL" id="GBXM01016464">
    <property type="protein sequence ID" value="JAH92113.1"/>
    <property type="molecule type" value="Transcribed_RNA"/>
</dbReference>
<protein>
    <submittedName>
        <fullName evidence="1">Uncharacterized protein</fullName>
    </submittedName>
</protein>
<name>A0A0E9WRM1_ANGAN</name>
<reference evidence="1" key="1">
    <citation type="submission" date="2014-11" db="EMBL/GenBank/DDBJ databases">
        <authorList>
            <person name="Amaro Gonzalez C."/>
        </authorList>
    </citation>
    <scope>NUCLEOTIDE SEQUENCE</scope>
</reference>
<evidence type="ECO:0000313" key="1">
    <source>
        <dbReference type="EMBL" id="JAH92113.1"/>
    </source>
</evidence>
<proteinExistence type="predicted"/>
<dbReference type="AlphaFoldDB" id="A0A0E9WRM1"/>
<organism evidence="1">
    <name type="scientific">Anguilla anguilla</name>
    <name type="common">European freshwater eel</name>
    <name type="synonym">Muraena anguilla</name>
    <dbReference type="NCBI Taxonomy" id="7936"/>
    <lineage>
        <taxon>Eukaryota</taxon>
        <taxon>Metazoa</taxon>
        <taxon>Chordata</taxon>
        <taxon>Craniata</taxon>
        <taxon>Vertebrata</taxon>
        <taxon>Euteleostomi</taxon>
        <taxon>Actinopterygii</taxon>
        <taxon>Neopterygii</taxon>
        <taxon>Teleostei</taxon>
        <taxon>Anguilliformes</taxon>
        <taxon>Anguillidae</taxon>
        <taxon>Anguilla</taxon>
    </lineage>
</organism>
<sequence>MLIMGLTWPPPTFNKLYSIPNLYCRNRGNITVCAEYSTHARRLTGEYLILLTSRPGFNPHLSLLLTQNNARVIFLS</sequence>